<accession>A0AA39ZS96</accession>
<protein>
    <submittedName>
        <fullName evidence="1">Uncharacterized protein</fullName>
    </submittedName>
</protein>
<sequence length="211" mass="23489">MGVYIYPLDESIANIAVPYANVLFGLSKPLAPTQGHLSPGLPLHMLIELGRSIGRLRWYVHRAPEDFKEMCRGYVSSASVARSALGRLGSTDRDRNDFLAWTTSNLKGVAEGLTSIERDIEDRFLETMDSIVAVRSGGDDSQFRNVTAMAIASLAIHYADRWAQDHNRHTLEFNVLQEAVGNMSFSEGYIMDGMKHLATAQGYKHARSSRR</sequence>
<keyword evidence="2" id="KW-1185">Reference proteome</keyword>
<evidence type="ECO:0000313" key="2">
    <source>
        <dbReference type="Proteomes" id="UP001172102"/>
    </source>
</evidence>
<organism evidence="1 2">
    <name type="scientific">Lasiosphaeris hirsuta</name>
    <dbReference type="NCBI Taxonomy" id="260670"/>
    <lineage>
        <taxon>Eukaryota</taxon>
        <taxon>Fungi</taxon>
        <taxon>Dikarya</taxon>
        <taxon>Ascomycota</taxon>
        <taxon>Pezizomycotina</taxon>
        <taxon>Sordariomycetes</taxon>
        <taxon>Sordariomycetidae</taxon>
        <taxon>Sordariales</taxon>
        <taxon>Lasiosphaeriaceae</taxon>
        <taxon>Lasiosphaeris</taxon>
    </lineage>
</organism>
<proteinExistence type="predicted"/>
<evidence type="ECO:0000313" key="1">
    <source>
        <dbReference type="EMBL" id="KAK0702668.1"/>
    </source>
</evidence>
<dbReference type="EMBL" id="JAUKUA010000008">
    <property type="protein sequence ID" value="KAK0702668.1"/>
    <property type="molecule type" value="Genomic_DNA"/>
</dbReference>
<comment type="caution">
    <text evidence="1">The sequence shown here is derived from an EMBL/GenBank/DDBJ whole genome shotgun (WGS) entry which is preliminary data.</text>
</comment>
<dbReference type="AlphaFoldDB" id="A0AA39ZS96"/>
<reference evidence="1" key="1">
    <citation type="submission" date="2023-06" db="EMBL/GenBank/DDBJ databases">
        <title>Genome-scale phylogeny and comparative genomics of the fungal order Sordariales.</title>
        <authorList>
            <consortium name="Lawrence Berkeley National Laboratory"/>
            <person name="Hensen N."/>
            <person name="Bonometti L."/>
            <person name="Westerberg I."/>
            <person name="Brannstrom I.O."/>
            <person name="Guillou S."/>
            <person name="Cros-Aarteil S."/>
            <person name="Calhoun S."/>
            <person name="Haridas S."/>
            <person name="Kuo A."/>
            <person name="Mondo S."/>
            <person name="Pangilinan J."/>
            <person name="Riley R."/>
            <person name="Labutti K."/>
            <person name="Andreopoulos B."/>
            <person name="Lipzen A."/>
            <person name="Chen C."/>
            <person name="Yanf M."/>
            <person name="Daum C."/>
            <person name="Ng V."/>
            <person name="Clum A."/>
            <person name="Steindorff A."/>
            <person name="Ohm R."/>
            <person name="Martin F."/>
            <person name="Silar P."/>
            <person name="Natvig D."/>
            <person name="Lalanne C."/>
            <person name="Gautier V."/>
            <person name="Ament-Velasquez S.L."/>
            <person name="Kruys A."/>
            <person name="Hutchinson M.I."/>
            <person name="Powell A.J."/>
            <person name="Barry K."/>
            <person name="Miller A.N."/>
            <person name="Grigoriev I.V."/>
            <person name="Debuchy R."/>
            <person name="Gladieux P."/>
            <person name="Thoren M.H."/>
            <person name="Johannesson H."/>
        </authorList>
    </citation>
    <scope>NUCLEOTIDE SEQUENCE</scope>
    <source>
        <strain evidence="1">SMH4607-1</strain>
    </source>
</reference>
<name>A0AA39ZS96_9PEZI</name>
<dbReference type="Proteomes" id="UP001172102">
    <property type="component" value="Unassembled WGS sequence"/>
</dbReference>
<gene>
    <name evidence="1" type="ORF">B0H67DRAFT_390416</name>
</gene>